<evidence type="ECO:0000256" key="1">
    <source>
        <dbReference type="ARBA" id="ARBA00004141"/>
    </source>
</evidence>
<feature type="domain" description="Methylamine utilisation protein MauE" evidence="6">
    <location>
        <begin position="1"/>
        <end position="136"/>
    </location>
</feature>
<keyword evidence="8" id="KW-1185">Reference proteome</keyword>
<dbReference type="EMBL" id="CP059322">
    <property type="protein sequence ID" value="QLQ38040.1"/>
    <property type="molecule type" value="Genomic_DNA"/>
</dbReference>
<dbReference type="UniPathway" id="UPA00895"/>
<name>A0A7L6B915_9ACTN</name>
<proteinExistence type="predicted"/>
<dbReference type="InterPro" id="IPR009908">
    <property type="entry name" value="Methylamine_util_MauE"/>
</dbReference>
<sequence length="183" mass="18922">MAYVAAFIRFLLLAVFLVAAVSKLRDGRRFREFSSSVAALPVVPARLVGPVSLAVVGAEVVASGLLMAVPSPALTAAGLGLATVLLTGFTVAITVVLRRGLTASCRCFGGSASAPFGWHHVARNAVLGLLGLVGVYAVLRGPDPGVDTLALMAPFALITALLTIRLDDLVQLFTPISVTDGRR</sequence>
<evidence type="ECO:0000313" key="8">
    <source>
        <dbReference type="Proteomes" id="UP000510844"/>
    </source>
</evidence>
<feature type="transmembrane region" description="Helical" evidence="5">
    <location>
        <begin position="74"/>
        <end position="97"/>
    </location>
</feature>
<accession>A0A7L6B915</accession>
<evidence type="ECO:0000256" key="2">
    <source>
        <dbReference type="ARBA" id="ARBA00022692"/>
    </source>
</evidence>
<dbReference type="Pfam" id="PF07291">
    <property type="entry name" value="MauE"/>
    <property type="match status" value="1"/>
</dbReference>
<protein>
    <submittedName>
        <fullName evidence="7">MauE/DoxX family redox-associated membrane protein</fullName>
    </submittedName>
</protein>
<feature type="transmembrane region" description="Helical" evidence="5">
    <location>
        <begin position="45"/>
        <end position="68"/>
    </location>
</feature>
<organism evidence="7 8">
    <name type="scientific">Micromonospora robiginosa</name>
    <dbReference type="NCBI Taxonomy" id="2749844"/>
    <lineage>
        <taxon>Bacteria</taxon>
        <taxon>Bacillati</taxon>
        <taxon>Actinomycetota</taxon>
        <taxon>Actinomycetes</taxon>
        <taxon>Micromonosporales</taxon>
        <taxon>Micromonosporaceae</taxon>
        <taxon>Micromonospora</taxon>
    </lineage>
</organism>
<evidence type="ECO:0000256" key="5">
    <source>
        <dbReference type="SAM" id="Phobius"/>
    </source>
</evidence>
<comment type="subcellular location">
    <subcellularLocation>
        <location evidence="1">Membrane</location>
        <topology evidence="1">Multi-pass membrane protein</topology>
    </subcellularLocation>
</comment>
<dbReference type="KEGG" id="mfeu:H1D33_03860"/>
<reference evidence="7 8" key="2">
    <citation type="journal article" date="2021" name="Mar. Drugs">
        <title>A New Micromonospora Strain with Antibiotic Activity Isolated from the Microbiome of a Mid-Atlantic Deep-Sea Sponge.</title>
        <authorList>
            <person name="Back C.R."/>
            <person name="Stennett H.L."/>
            <person name="Williams S.E."/>
            <person name="Wang L."/>
            <person name="Ojeda Gomez J."/>
            <person name="Abdulle O.M."/>
            <person name="Duffy T."/>
            <person name="Neal C."/>
            <person name="Mantell J."/>
            <person name="Jepson M.A."/>
            <person name="Hendry K.R."/>
            <person name="Powell D."/>
            <person name="Stach J.E.M."/>
            <person name="Essex-Lopresti A.E."/>
            <person name="Willis C.L."/>
            <person name="Curnow P."/>
            <person name="Race P.R."/>
        </authorList>
    </citation>
    <scope>NUCLEOTIDE SEQUENCE [LARGE SCALE GENOMIC DNA]</scope>
    <source>
        <strain evidence="7 8">28ISP2-46</strain>
    </source>
</reference>
<evidence type="ECO:0000313" key="7">
    <source>
        <dbReference type="EMBL" id="QLQ38040.1"/>
    </source>
</evidence>
<dbReference type="AlphaFoldDB" id="A0A7L6B915"/>
<feature type="transmembrane region" description="Helical" evidence="5">
    <location>
        <begin position="145"/>
        <end position="164"/>
    </location>
</feature>
<evidence type="ECO:0000256" key="4">
    <source>
        <dbReference type="ARBA" id="ARBA00023136"/>
    </source>
</evidence>
<keyword evidence="2 5" id="KW-0812">Transmembrane</keyword>
<keyword evidence="3 5" id="KW-1133">Transmembrane helix</keyword>
<dbReference type="GO" id="GO:0016020">
    <property type="term" value="C:membrane"/>
    <property type="evidence" value="ECO:0007669"/>
    <property type="project" value="UniProtKB-SubCell"/>
</dbReference>
<gene>
    <name evidence="7" type="ORF">H1D33_03860</name>
</gene>
<dbReference type="RefSeq" id="WP_181570483.1">
    <property type="nucleotide sequence ID" value="NZ_CP059322.2"/>
</dbReference>
<feature type="transmembrane region" description="Helical" evidence="5">
    <location>
        <begin position="121"/>
        <end position="139"/>
    </location>
</feature>
<evidence type="ECO:0000259" key="6">
    <source>
        <dbReference type="Pfam" id="PF07291"/>
    </source>
</evidence>
<evidence type="ECO:0000256" key="3">
    <source>
        <dbReference type="ARBA" id="ARBA00022989"/>
    </source>
</evidence>
<reference evidence="8" key="1">
    <citation type="submission" date="2020-07" db="EMBL/GenBank/DDBJ databases">
        <title>A new Micromonospora strain with potent antibiotic activity isolated from the microbiome of a mid-Atlantic deep-sea sponge.</title>
        <authorList>
            <person name="Back C.R."/>
            <person name="Stennett H.L."/>
            <person name="Williams S.E."/>
            <person name="Wang L."/>
            <person name="Ojeda Gomez J."/>
            <person name="Abdulle O.M."/>
            <person name="Duffy T."/>
            <person name="Hendry K.R."/>
            <person name="Powell D."/>
            <person name="Stach J.E."/>
            <person name="Essex-Lopresti A.E."/>
            <person name="Willis C.L."/>
            <person name="Curnow P."/>
            <person name="Race P.R."/>
        </authorList>
    </citation>
    <scope>NUCLEOTIDE SEQUENCE [LARGE SCALE GENOMIC DNA]</scope>
    <source>
        <strain evidence="8">28ISP2-46</strain>
    </source>
</reference>
<keyword evidence="4 5" id="KW-0472">Membrane</keyword>
<dbReference type="Proteomes" id="UP000510844">
    <property type="component" value="Chromosome"/>
</dbReference>
<dbReference type="GO" id="GO:0030416">
    <property type="term" value="P:methylamine metabolic process"/>
    <property type="evidence" value="ECO:0007669"/>
    <property type="project" value="InterPro"/>
</dbReference>
<feature type="transmembrane region" description="Helical" evidence="5">
    <location>
        <begin position="6"/>
        <end position="24"/>
    </location>
</feature>